<comment type="caution">
    <text evidence="1">The sequence shown here is derived from an EMBL/GenBank/DDBJ whole genome shotgun (WGS) entry which is preliminary data.</text>
</comment>
<gene>
    <name evidence="1" type="ORF">QAD02_006167</name>
</gene>
<proteinExistence type="predicted"/>
<dbReference type="EMBL" id="CM056744">
    <property type="protein sequence ID" value="KAJ8664505.1"/>
    <property type="molecule type" value="Genomic_DNA"/>
</dbReference>
<sequence>MRFFHELISVLCFLLFTNEALTTSTSTLTHRNASRTWSDKNLDAVWFHDPELVKDDGSFLYANCTVKNTRQSQPYHAVRTYPTNCDCHVTLDPSIFQSNSASSPIKCDVNLTAHPGQSMNYLGDFEFHRLGYEIALFSWQESPLVRLALVNVTNNCTTKLIEYPLVRDKLGLFHYSIKVYKDTFDFTVSNGMCGTGKCTMRYDFQGDAVDSRKKLLSVNNGPINGNSLGVEYIDANGEKRNLTETIYGAYGRRFAHDYEMLGLCWTFFNKTTHACMQFDQNGNMKVNQTLYLEDGQEIQSVHNLAEGGLVLLVSPPHQVKEDLHEDKLGRNEFQVIKILDGQVQEFFGITWEEYRSYKHECFHFEKRYRERDGEACFYFACSQYSKIRLTLKESCIVTK</sequence>
<protein>
    <submittedName>
        <fullName evidence="1">Uncharacterized protein</fullName>
    </submittedName>
</protein>
<evidence type="ECO:0000313" key="2">
    <source>
        <dbReference type="Proteomes" id="UP001239111"/>
    </source>
</evidence>
<accession>A0ACC2N080</accession>
<keyword evidence="2" id="KW-1185">Reference proteome</keyword>
<reference evidence="1" key="1">
    <citation type="submission" date="2023-04" db="EMBL/GenBank/DDBJ databases">
        <title>A chromosome-level genome assembly of the parasitoid wasp Eretmocerus hayati.</title>
        <authorList>
            <person name="Zhong Y."/>
            <person name="Liu S."/>
            <person name="Liu Y."/>
        </authorList>
    </citation>
    <scope>NUCLEOTIDE SEQUENCE</scope>
    <source>
        <strain evidence="1">ZJU_SS_LIU_2023</strain>
    </source>
</reference>
<name>A0ACC2N080_9HYME</name>
<organism evidence="1 2">
    <name type="scientific">Eretmocerus hayati</name>
    <dbReference type="NCBI Taxonomy" id="131215"/>
    <lineage>
        <taxon>Eukaryota</taxon>
        <taxon>Metazoa</taxon>
        <taxon>Ecdysozoa</taxon>
        <taxon>Arthropoda</taxon>
        <taxon>Hexapoda</taxon>
        <taxon>Insecta</taxon>
        <taxon>Pterygota</taxon>
        <taxon>Neoptera</taxon>
        <taxon>Endopterygota</taxon>
        <taxon>Hymenoptera</taxon>
        <taxon>Apocrita</taxon>
        <taxon>Proctotrupomorpha</taxon>
        <taxon>Chalcidoidea</taxon>
        <taxon>Aphelinidae</taxon>
        <taxon>Aphelininae</taxon>
        <taxon>Eretmocerus</taxon>
    </lineage>
</organism>
<evidence type="ECO:0000313" key="1">
    <source>
        <dbReference type="EMBL" id="KAJ8664505.1"/>
    </source>
</evidence>
<dbReference type="Proteomes" id="UP001239111">
    <property type="component" value="Chromosome 4"/>
</dbReference>